<dbReference type="GO" id="GO:0009288">
    <property type="term" value="C:bacterial-type flagellum"/>
    <property type="evidence" value="ECO:0007669"/>
    <property type="project" value="UniProtKB-SubCell"/>
</dbReference>
<gene>
    <name evidence="7" type="ORF">CFH80_08210</name>
</gene>
<dbReference type="SUPFAM" id="SSF51161">
    <property type="entry name" value="Trimeric LpxA-like enzymes"/>
    <property type="match status" value="2"/>
</dbReference>
<name>A0A2D3W324_9BACT</name>
<feature type="domain" description="Flagellin C-terminal" evidence="6">
    <location>
        <begin position="720"/>
        <end position="805"/>
    </location>
</feature>
<keyword evidence="2 4" id="KW-0964">Secreted</keyword>
<dbReference type="Gene3D" id="6.10.10.10">
    <property type="entry name" value="Flagellar export chaperone, C-terminal domain"/>
    <property type="match status" value="1"/>
</dbReference>
<dbReference type="Pfam" id="PF00669">
    <property type="entry name" value="Flagellin_N"/>
    <property type="match status" value="1"/>
</dbReference>
<keyword evidence="3 4" id="KW-0975">Bacterial flagellum</keyword>
<evidence type="ECO:0000259" key="6">
    <source>
        <dbReference type="Pfam" id="PF00700"/>
    </source>
</evidence>
<dbReference type="InterPro" id="IPR042187">
    <property type="entry name" value="Flagellin_C_sub2"/>
</dbReference>
<accession>A0A2D3W324</accession>
<dbReference type="GO" id="GO:0005198">
    <property type="term" value="F:structural molecule activity"/>
    <property type="evidence" value="ECO:0007669"/>
    <property type="project" value="UniProtKB-UniRule"/>
</dbReference>
<evidence type="ECO:0000256" key="4">
    <source>
        <dbReference type="RuleBase" id="RU362073"/>
    </source>
</evidence>
<dbReference type="AlphaFoldDB" id="A0A2D3W324"/>
<protein>
    <recommendedName>
        <fullName evidence="4">Flagellin</fullName>
    </recommendedName>
</protein>
<organism evidence="7 8">
    <name type="scientific">Sulfurospirillum cavolei</name>
    <dbReference type="NCBI Taxonomy" id="366522"/>
    <lineage>
        <taxon>Bacteria</taxon>
        <taxon>Pseudomonadati</taxon>
        <taxon>Campylobacterota</taxon>
        <taxon>Epsilonproteobacteria</taxon>
        <taxon>Campylobacterales</taxon>
        <taxon>Sulfurospirillaceae</taxon>
        <taxon>Sulfurospirillum</taxon>
    </lineage>
</organism>
<dbReference type="SUPFAM" id="SSF64518">
    <property type="entry name" value="Phase 1 flagellin"/>
    <property type="match status" value="1"/>
</dbReference>
<dbReference type="GO" id="GO:0005576">
    <property type="term" value="C:extracellular region"/>
    <property type="evidence" value="ECO:0007669"/>
    <property type="project" value="UniProtKB-SubCell"/>
</dbReference>
<dbReference type="PRINTS" id="PR00207">
    <property type="entry name" value="FLAGELLIN"/>
</dbReference>
<evidence type="ECO:0000256" key="2">
    <source>
        <dbReference type="ARBA" id="ARBA00022525"/>
    </source>
</evidence>
<dbReference type="InterPro" id="IPR046358">
    <property type="entry name" value="Flagellin_C"/>
</dbReference>
<evidence type="ECO:0000256" key="1">
    <source>
        <dbReference type="ARBA" id="ARBA00005709"/>
    </source>
</evidence>
<dbReference type="InterPro" id="IPR001029">
    <property type="entry name" value="Flagellin_N"/>
</dbReference>
<dbReference type="PANTHER" id="PTHR42792">
    <property type="entry name" value="FLAGELLIN"/>
    <property type="match status" value="1"/>
</dbReference>
<proteinExistence type="inferred from homology"/>
<dbReference type="Gene3D" id="2.160.10.10">
    <property type="entry name" value="Hexapeptide repeat proteins"/>
    <property type="match status" value="1"/>
</dbReference>
<sequence length="806" mass="81590">MGFRINTNTAALTAHTSATMNNRSLDNSLAKLSSGLRINKAADDASGLAIADSLRSQASSLAQAVSNGNDAIGLIQTADGALNEYSSILDTIKTKATQAASDGQNSTTRLAIQKDIDKLMEELNIIAKTTSFNGQKLLSGTFTNKEFQMGASANESVKVSIASAQTSQIGQVSTADLSLASAGVNQLTLKSATSGKEIQLASVNIQSDNDPEHGMGKLADLINQYTGDTGISAKAVVTSTTAAITAGTTGSDFAINGVNIGSINVTANDADGTLLTAINNKSTETGVTASKTTDGKIKLTSSDGRAISVTGDLSGVTTSTNKDLSTVGHLEVTQAGSSTFQITGSKMGAAVGEDITTAATVTTVEDSVLAIGSSFAAESTLAAGSTVGGDFALTASFTASTDTLLKTGSTINASSTISKGTTLGATLNTDADATLSSDMLIKAGSVLATGSVLDAGTTLMQDIDNGGTLYKAGTVLHIDLTLSDQVTLAKDMLMKVDVLAADASIAAGSKLLAGTVLGADIKVSSTVTTSQDMVIKDNTVLVTGSIMKAGTVLGDKLALGANTLTTTIESKLAGSSVLSTGATIKENSTLGASVQNNVDVTLNQDMVIKEGSILATGTVLKAGTVINQDLTAAQVGSGSGPGIKAGTTLGTDVTLTASMVVTDDFTMIKGTSGTNATIESGSTIAMNSKGGQDSVELNNEAFTNLSKIDVTTLEGAMKAIDIVTAAITNLDSIRSDLGSVQNQITSTINNISVTQVNVKSAESNIRDVDFAAESASFSKYNILAQSGSYAMSQANSVQQNVLKLLQ</sequence>
<feature type="domain" description="Flagellin N-terminal" evidence="5">
    <location>
        <begin position="5"/>
        <end position="143"/>
    </location>
</feature>
<evidence type="ECO:0000313" key="8">
    <source>
        <dbReference type="Proteomes" id="UP000231638"/>
    </source>
</evidence>
<dbReference type="EMBL" id="DLUG01000215">
    <property type="protein sequence ID" value="DAB35792.1"/>
    <property type="molecule type" value="Genomic_DNA"/>
</dbReference>
<dbReference type="PANTHER" id="PTHR42792:SF2">
    <property type="entry name" value="FLAGELLIN"/>
    <property type="match status" value="1"/>
</dbReference>
<dbReference type="InterPro" id="IPR001492">
    <property type="entry name" value="Flagellin"/>
</dbReference>
<keyword evidence="7" id="KW-0282">Flagellum</keyword>
<comment type="similarity">
    <text evidence="1 4">Belongs to the bacterial flagellin family.</text>
</comment>
<dbReference type="Pfam" id="PF07196">
    <property type="entry name" value="Flagellin_IN"/>
    <property type="match status" value="1"/>
</dbReference>
<dbReference type="Proteomes" id="UP000231638">
    <property type="component" value="Unassembled WGS sequence"/>
</dbReference>
<comment type="subcellular location">
    <subcellularLocation>
        <location evidence="4">Secreted</location>
    </subcellularLocation>
    <subcellularLocation>
        <location evidence="4">Bacterial flagellum</location>
    </subcellularLocation>
</comment>
<evidence type="ECO:0000259" key="5">
    <source>
        <dbReference type="Pfam" id="PF00669"/>
    </source>
</evidence>
<dbReference type="InterPro" id="IPR010810">
    <property type="entry name" value="Flagellin_hook_IN_motif"/>
</dbReference>
<dbReference type="Gene3D" id="3.30.70.2120">
    <property type="match status" value="1"/>
</dbReference>
<keyword evidence="7" id="KW-0969">Cilium</keyword>
<dbReference type="STRING" id="366522.GCA_001548055_00099"/>
<dbReference type="InterPro" id="IPR011004">
    <property type="entry name" value="Trimer_LpxA-like_sf"/>
</dbReference>
<keyword evidence="7" id="KW-0966">Cell projection</keyword>
<dbReference type="Pfam" id="PF00700">
    <property type="entry name" value="Flagellin_C"/>
    <property type="match status" value="1"/>
</dbReference>
<evidence type="ECO:0000256" key="3">
    <source>
        <dbReference type="ARBA" id="ARBA00023143"/>
    </source>
</evidence>
<evidence type="ECO:0000313" key="7">
    <source>
        <dbReference type="EMBL" id="DAB35792.1"/>
    </source>
</evidence>
<comment type="caution">
    <text evidence="7">The sequence shown here is derived from an EMBL/GenBank/DDBJ whole genome shotgun (WGS) entry which is preliminary data.</text>
</comment>
<dbReference type="Gene3D" id="1.20.1330.10">
    <property type="entry name" value="f41 fragment of flagellin, N-terminal domain"/>
    <property type="match status" value="2"/>
</dbReference>
<comment type="function">
    <text evidence="4">Flagellin is the subunit protein which polymerizes to form the filaments of bacterial flagella.</text>
</comment>
<reference evidence="7 8" key="1">
    <citation type="journal article" date="2017" name="Front. Microbiol.">
        <title>Comparative Genomic Analysis of the Class Epsilonproteobacteria and Proposed Reclassification to Epsilonbacteraeota (phyl. nov.).</title>
        <authorList>
            <person name="Waite D.W."/>
            <person name="Vanwonterghem I."/>
            <person name="Rinke C."/>
            <person name="Parks D.H."/>
            <person name="Zhang Y."/>
            <person name="Takai K."/>
            <person name="Sievert S.M."/>
            <person name="Simon J."/>
            <person name="Campbell B.J."/>
            <person name="Hanson T.E."/>
            <person name="Woyke T."/>
            <person name="Klotz M.G."/>
            <person name="Hugenholtz P."/>
        </authorList>
    </citation>
    <scope>NUCLEOTIDE SEQUENCE [LARGE SCALE GENOMIC DNA]</scope>
    <source>
        <strain evidence="7">UBA11420</strain>
    </source>
</reference>